<feature type="binding site" evidence="7">
    <location>
        <position position="246"/>
    </location>
    <ligand>
        <name>Zn(2+)</name>
        <dbReference type="ChEBI" id="CHEBI:29105"/>
        <label>1</label>
    </ligand>
</feature>
<evidence type="ECO:0000256" key="1">
    <source>
        <dbReference type="ARBA" id="ARBA00006247"/>
    </source>
</evidence>
<reference evidence="10" key="2">
    <citation type="journal article" date="2020" name="Nat. Commun.">
        <title>Large-scale genome sequencing of mycorrhizal fungi provides insights into the early evolution of symbiotic traits.</title>
        <authorList>
            <person name="Miyauchi S."/>
            <person name="Kiss E."/>
            <person name="Kuo A."/>
            <person name="Drula E."/>
            <person name="Kohler A."/>
            <person name="Sanchez-Garcia M."/>
            <person name="Morin E."/>
            <person name="Andreopoulos B."/>
            <person name="Barry K.W."/>
            <person name="Bonito G."/>
            <person name="Buee M."/>
            <person name="Carver A."/>
            <person name="Chen C."/>
            <person name="Cichocki N."/>
            <person name="Clum A."/>
            <person name="Culley D."/>
            <person name="Crous P.W."/>
            <person name="Fauchery L."/>
            <person name="Girlanda M."/>
            <person name="Hayes R.D."/>
            <person name="Keri Z."/>
            <person name="LaButti K."/>
            <person name="Lipzen A."/>
            <person name="Lombard V."/>
            <person name="Magnuson J."/>
            <person name="Maillard F."/>
            <person name="Murat C."/>
            <person name="Nolan M."/>
            <person name="Ohm R.A."/>
            <person name="Pangilinan J."/>
            <person name="Pereira M.F."/>
            <person name="Perotto S."/>
            <person name="Peter M."/>
            <person name="Pfister S."/>
            <person name="Riley R."/>
            <person name="Sitrit Y."/>
            <person name="Stielow J.B."/>
            <person name="Szollosi G."/>
            <person name="Zifcakova L."/>
            <person name="Stursova M."/>
            <person name="Spatafora J.W."/>
            <person name="Tedersoo L."/>
            <person name="Vaario L.M."/>
            <person name="Yamada A."/>
            <person name="Yan M."/>
            <person name="Wang P."/>
            <person name="Xu J."/>
            <person name="Bruns T."/>
            <person name="Baldrian P."/>
            <person name="Vilgalys R."/>
            <person name="Dunand C."/>
            <person name="Henrissat B."/>
            <person name="Grigoriev I.V."/>
            <person name="Hibbett D."/>
            <person name="Nagy L.G."/>
            <person name="Martin F.M."/>
        </authorList>
    </citation>
    <scope>NUCLEOTIDE SEQUENCE</scope>
    <source>
        <strain evidence="10">Prilba</strain>
    </source>
</reference>
<dbReference type="Proteomes" id="UP000759537">
    <property type="component" value="Unassembled WGS sequence"/>
</dbReference>
<dbReference type="AlphaFoldDB" id="A0A9P5T5W3"/>
<evidence type="ECO:0000256" key="2">
    <source>
        <dbReference type="ARBA" id="ARBA00022670"/>
    </source>
</evidence>
<gene>
    <name evidence="10" type="ORF">DFH94DRAFT_805609</name>
</gene>
<dbReference type="InterPro" id="IPR036264">
    <property type="entry name" value="Bact_exopeptidase_dim_dom"/>
</dbReference>
<evidence type="ECO:0000256" key="3">
    <source>
        <dbReference type="ARBA" id="ARBA00022723"/>
    </source>
</evidence>
<dbReference type="PROSITE" id="PS00758">
    <property type="entry name" value="ARGE_DAPE_CPG2_1"/>
    <property type="match status" value="1"/>
</dbReference>
<dbReference type="GO" id="GO:0000328">
    <property type="term" value="C:fungal-type vacuole lumen"/>
    <property type="evidence" value="ECO:0007669"/>
    <property type="project" value="TreeGrafter"/>
</dbReference>
<dbReference type="GO" id="GO:0046872">
    <property type="term" value="F:metal ion binding"/>
    <property type="evidence" value="ECO:0007669"/>
    <property type="project" value="UniProtKB-KW"/>
</dbReference>
<feature type="active site" evidence="6">
    <location>
        <position position="178"/>
    </location>
</feature>
<keyword evidence="8" id="KW-0812">Transmembrane</keyword>
<keyword evidence="3 7" id="KW-0479">Metal-binding</keyword>
<feature type="domain" description="Peptidase M20 dimerisation" evidence="9">
    <location>
        <begin position="292"/>
        <end position="447"/>
    </location>
</feature>
<keyword evidence="2" id="KW-0645">Protease</keyword>
<dbReference type="InterPro" id="IPR001261">
    <property type="entry name" value="ArgE/DapE_CS"/>
</dbReference>
<feature type="binding site" evidence="7">
    <location>
        <position position="176"/>
    </location>
    <ligand>
        <name>Zn(2+)</name>
        <dbReference type="ChEBI" id="CHEBI:29105"/>
        <label>2</label>
    </ligand>
</feature>
<feature type="binding site" evidence="7">
    <location>
        <position position="274"/>
    </location>
    <ligand>
        <name>Zn(2+)</name>
        <dbReference type="ChEBI" id="CHEBI:29105"/>
        <label>2</label>
    </ligand>
</feature>
<dbReference type="Gene3D" id="3.40.630.10">
    <property type="entry name" value="Zn peptidases"/>
    <property type="match status" value="1"/>
</dbReference>
<organism evidence="10 11">
    <name type="scientific">Russula ochroleuca</name>
    <dbReference type="NCBI Taxonomy" id="152965"/>
    <lineage>
        <taxon>Eukaryota</taxon>
        <taxon>Fungi</taxon>
        <taxon>Dikarya</taxon>
        <taxon>Basidiomycota</taxon>
        <taxon>Agaricomycotina</taxon>
        <taxon>Agaricomycetes</taxon>
        <taxon>Russulales</taxon>
        <taxon>Russulaceae</taxon>
        <taxon>Russula</taxon>
    </lineage>
</organism>
<sequence>MASSDEKVDFLTGAPVVRAPRSKRSKWTALGLVALLATVFAVAFLHADFLYGKFLSATSLTHTVAKLCPQSDALYPENNAQLWDSLGSDFDEDAFTTRAAAWLGGAVRIPTEAYDDMGPVGEDERWEAFVPFHAYLVQSFPLIHKSLTLTKVNTYGLLYEWKGSDDSLKPLLLAAHQDVVPVEPETVDQWDYPPYSGYYDGKSIWGRGSSDDKSGLIGILASIETLLEKGFEPARTIVLASGFDEEISGAQGARHLSDAMLKKYGKDSFALLVDEGGIFLDIEGSVIAIPGIAEKGKLDTKVKVMTAGGHSSIPPAHTSIGTLARFLVEYEANPIEPHLERGTPIYNTVQCVGQYAKNLPALLRALIKTSIYSDRALRKLEAELIKYPIFRALIGTTQAIDLVQGGVKANALPEEAWALINHRIATQSSVAAVQQRDTDVLRQLAKEFNLTYTAFGSEISTEDDPAGTLTLTDAFGTALEPAPVTPVGEDSAPWQLLSGTIKATYNVHRGLNGEDNIFVSPGIMTGNTDTRHYWNLTRHIVRYSHYDGGNSVSNPNGIHTVNEYILADNFVEIIRFFSTLILNADESRDID</sequence>
<dbReference type="PANTHER" id="PTHR45962">
    <property type="entry name" value="N-FATTY-ACYL-AMINO ACID SYNTHASE/HYDROLASE PM20D1"/>
    <property type="match status" value="1"/>
</dbReference>
<evidence type="ECO:0000313" key="10">
    <source>
        <dbReference type="EMBL" id="KAF8475370.1"/>
    </source>
</evidence>
<keyword evidence="4" id="KW-0378">Hydrolase</keyword>
<dbReference type="InterPro" id="IPR011650">
    <property type="entry name" value="Peptidase_M20_dimer"/>
</dbReference>
<dbReference type="SUPFAM" id="SSF55031">
    <property type="entry name" value="Bacterial exopeptidase dimerisation domain"/>
    <property type="match status" value="1"/>
</dbReference>
<keyword evidence="11" id="KW-1185">Reference proteome</keyword>
<dbReference type="Pfam" id="PF07687">
    <property type="entry name" value="M20_dimer"/>
    <property type="match status" value="1"/>
</dbReference>
<name>A0A9P5T5W3_9AGAM</name>
<evidence type="ECO:0000313" key="11">
    <source>
        <dbReference type="Proteomes" id="UP000759537"/>
    </source>
</evidence>
<protein>
    <recommendedName>
        <fullName evidence="9">Peptidase M20 dimerisation domain-containing protein</fullName>
    </recommendedName>
</protein>
<keyword evidence="8" id="KW-1133">Transmembrane helix</keyword>
<dbReference type="Pfam" id="PF01546">
    <property type="entry name" value="Peptidase_M20"/>
    <property type="match status" value="1"/>
</dbReference>
<feature type="binding site" evidence="7">
    <location>
        <position position="559"/>
    </location>
    <ligand>
        <name>Zn(2+)</name>
        <dbReference type="ChEBI" id="CHEBI:29105"/>
        <label>1</label>
    </ligand>
</feature>
<dbReference type="InterPro" id="IPR017141">
    <property type="entry name" value="Pept_M20_carboxypep"/>
</dbReference>
<reference evidence="10" key="1">
    <citation type="submission" date="2019-10" db="EMBL/GenBank/DDBJ databases">
        <authorList>
            <consortium name="DOE Joint Genome Institute"/>
            <person name="Kuo A."/>
            <person name="Miyauchi S."/>
            <person name="Kiss E."/>
            <person name="Drula E."/>
            <person name="Kohler A."/>
            <person name="Sanchez-Garcia M."/>
            <person name="Andreopoulos B."/>
            <person name="Barry K.W."/>
            <person name="Bonito G."/>
            <person name="Buee M."/>
            <person name="Carver A."/>
            <person name="Chen C."/>
            <person name="Cichocki N."/>
            <person name="Clum A."/>
            <person name="Culley D."/>
            <person name="Crous P.W."/>
            <person name="Fauchery L."/>
            <person name="Girlanda M."/>
            <person name="Hayes R."/>
            <person name="Keri Z."/>
            <person name="LaButti K."/>
            <person name="Lipzen A."/>
            <person name="Lombard V."/>
            <person name="Magnuson J."/>
            <person name="Maillard F."/>
            <person name="Morin E."/>
            <person name="Murat C."/>
            <person name="Nolan M."/>
            <person name="Ohm R."/>
            <person name="Pangilinan J."/>
            <person name="Pereira M."/>
            <person name="Perotto S."/>
            <person name="Peter M."/>
            <person name="Riley R."/>
            <person name="Sitrit Y."/>
            <person name="Stielow B."/>
            <person name="Szollosi G."/>
            <person name="Zifcakova L."/>
            <person name="Stursova M."/>
            <person name="Spatafora J.W."/>
            <person name="Tedersoo L."/>
            <person name="Vaario L.-M."/>
            <person name="Yamada A."/>
            <person name="Yan M."/>
            <person name="Wang P."/>
            <person name="Xu J."/>
            <person name="Bruns T."/>
            <person name="Baldrian P."/>
            <person name="Vilgalys R."/>
            <person name="Henrissat B."/>
            <person name="Grigoriev I.V."/>
            <person name="Hibbett D."/>
            <person name="Nagy L.G."/>
            <person name="Martin F.M."/>
        </authorList>
    </citation>
    <scope>NUCLEOTIDE SEQUENCE</scope>
    <source>
        <strain evidence="10">Prilba</strain>
    </source>
</reference>
<evidence type="ECO:0000259" key="9">
    <source>
        <dbReference type="Pfam" id="PF07687"/>
    </source>
</evidence>
<dbReference type="CDD" id="cd05674">
    <property type="entry name" value="M20_yscS"/>
    <property type="match status" value="1"/>
</dbReference>
<dbReference type="InterPro" id="IPR047177">
    <property type="entry name" value="Pept_M20A"/>
</dbReference>
<keyword evidence="5 7" id="KW-0862">Zinc</keyword>
<keyword evidence="8" id="KW-0472">Membrane</keyword>
<dbReference type="SUPFAM" id="SSF53187">
    <property type="entry name" value="Zn-dependent exopeptidases"/>
    <property type="match status" value="1"/>
</dbReference>
<evidence type="ECO:0000256" key="5">
    <source>
        <dbReference type="ARBA" id="ARBA00022833"/>
    </source>
</evidence>
<evidence type="ECO:0000256" key="7">
    <source>
        <dbReference type="PIRSR" id="PIRSR037217-2"/>
    </source>
</evidence>
<feature type="active site" description="Proton acceptor" evidence="6">
    <location>
        <position position="245"/>
    </location>
</feature>
<dbReference type="FunFam" id="3.40.630.10:FF:000027">
    <property type="entry name" value="N-fatty-acyl-amino acid synthase/hydrolase PM20D1"/>
    <property type="match status" value="1"/>
</dbReference>
<dbReference type="Gene3D" id="3.30.70.360">
    <property type="match status" value="1"/>
</dbReference>
<dbReference type="InterPro" id="IPR002933">
    <property type="entry name" value="Peptidase_M20"/>
</dbReference>
<dbReference type="GO" id="GO:0051603">
    <property type="term" value="P:proteolysis involved in protein catabolic process"/>
    <property type="evidence" value="ECO:0007669"/>
    <property type="project" value="TreeGrafter"/>
</dbReference>
<dbReference type="GO" id="GO:0004181">
    <property type="term" value="F:metallocarboxypeptidase activity"/>
    <property type="evidence" value="ECO:0007669"/>
    <property type="project" value="InterPro"/>
</dbReference>
<feature type="binding site" evidence="7">
    <location>
        <position position="211"/>
    </location>
    <ligand>
        <name>Zn(2+)</name>
        <dbReference type="ChEBI" id="CHEBI:29105"/>
        <label>2</label>
    </ligand>
</feature>
<evidence type="ECO:0000256" key="8">
    <source>
        <dbReference type="SAM" id="Phobius"/>
    </source>
</evidence>
<dbReference type="PIRSF" id="PIRSF037217">
    <property type="entry name" value="Carboxypeptidase_S"/>
    <property type="match status" value="1"/>
</dbReference>
<comment type="caution">
    <text evidence="10">The sequence shown here is derived from an EMBL/GenBank/DDBJ whole genome shotgun (WGS) entry which is preliminary data.</text>
</comment>
<dbReference type="OrthoDB" id="3064516at2759"/>
<dbReference type="Gene3D" id="1.10.150.900">
    <property type="match status" value="1"/>
</dbReference>
<evidence type="ECO:0000256" key="6">
    <source>
        <dbReference type="PIRSR" id="PIRSR037217-1"/>
    </source>
</evidence>
<comment type="similarity">
    <text evidence="1">Belongs to the peptidase M20A family.</text>
</comment>
<dbReference type="PANTHER" id="PTHR45962:SF1">
    <property type="entry name" value="N-FATTY-ACYL-AMINO ACID SYNTHASE_HYDROLASE PM20D1"/>
    <property type="match status" value="1"/>
</dbReference>
<accession>A0A9P5T5W3</accession>
<dbReference type="EMBL" id="WHVB01000016">
    <property type="protein sequence ID" value="KAF8475370.1"/>
    <property type="molecule type" value="Genomic_DNA"/>
</dbReference>
<feature type="transmembrane region" description="Helical" evidence="8">
    <location>
        <begin position="27"/>
        <end position="47"/>
    </location>
</feature>
<evidence type="ECO:0000256" key="4">
    <source>
        <dbReference type="ARBA" id="ARBA00022801"/>
    </source>
</evidence>
<feature type="binding site" evidence="7">
    <location>
        <position position="211"/>
    </location>
    <ligand>
        <name>Zn(2+)</name>
        <dbReference type="ChEBI" id="CHEBI:29105"/>
        <label>1</label>
    </ligand>
</feature>
<proteinExistence type="inferred from homology"/>